<gene>
    <name evidence="2" type="ORF">J7S33_11600</name>
    <name evidence="1" type="ORF">JOE68_002249</name>
</gene>
<dbReference type="Proteomes" id="UP001195724">
    <property type="component" value="Unassembled WGS sequence"/>
</dbReference>
<dbReference type="Pfam" id="PF04655">
    <property type="entry name" value="APH_6_hur"/>
    <property type="match status" value="1"/>
</dbReference>
<dbReference type="AlphaFoldDB" id="A0A8T8I4A8"/>
<dbReference type="RefSeq" id="WP_204842287.1">
    <property type="nucleotide sequence ID" value="NZ_JAFBCL010000001.1"/>
</dbReference>
<dbReference type="EC" id="2.7.1.72" evidence="1"/>
<evidence type="ECO:0000313" key="1">
    <source>
        <dbReference type="EMBL" id="MBM7811384.1"/>
    </source>
</evidence>
<dbReference type="EMBL" id="JAFBCL010000001">
    <property type="protein sequence ID" value="MBM7811384.1"/>
    <property type="molecule type" value="Genomic_DNA"/>
</dbReference>
<dbReference type="GO" id="GO:0019748">
    <property type="term" value="P:secondary metabolic process"/>
    <property type="evidence" value="ECO:0007669"/>
    <property type="project" value="InterPro"/>
</dbReference>
<name>A0A8T8I4A8_9PSEU</name>
<dbReference type="EMBL" id="CP072788">
    <property type="protein sequence ID" value="QTR05260.1"/>
    <property type="molecule type" value="Genomic_DNA"/>
</dbReference>
<evidence type="ECO:0000313" key="2">
    <source>
        <dbReference type="EMBL" id="QTR05260.1"/>
    </source>
</evidence>
<evidence type="ECO:0000313" key="4">
    <source>
        <dbReference type="Proteomes" id="UP001195724"/>
    </source>
</evidence>
<protein>
    <submittedName>
        <fullName evidence="2">Aminoglycoside/hydroxyurea antibiotic resistance kinase</fullName>
    </submittedName>
    <submittedName>
        <fullName evidence="1">Streptomycin 6-kinase</fullName>
        <ecNumber evidence="1">2.7.1.72</ecNumber>
    </submittedName>
</protein>
<dbReference type="Proteomes" id="UP000671828">
    <property type="component" value="Chromosome"/>
</dbReference>
<dbReference type="InterPro" id="IPR011009">
    <property type="entry name" value="Kinase-like_dom_sf"/>
</dbReference>
<reference evidence="2" key="2">
    <citation type="submission" date="2021-04" db="EMBL/GenBank/DDBJ databases">
        <title>Saccharothrix algeriensis WGS.</title>
        <authorList>
            <person name="Stuskova K."/>
            <person name="Hakalova E."/>
            <person name="Tebbal A.B."/>
            <person name="Eichmeier A."/>
        </authorList>
    </citation>
    <scope>NUCLEOTIDE SEQUENCE</scope>
    <source>
        <strain evidence="2">NRRL B-24137</strain>
    </source>
</reference>
<dbReference type="GO" id="GO:0050300">
    <property type="term" value="F:aminoglycoside 6-kinase activity"/>
    <property type="evidence" value="ECO:0007669"/>
    <property type="project" value="UniProtKB-EC"/>
</dbReference>
<dbReference type="InterPro" id="IPR006748">
    <property type="entry name" value="NH2Glyco/OHUrea_AB-resist_kin"/>
</dbReference>
<sequence>MITVPPDFAVELGEEALAWRAALPALAAEFCARWGLAPDGDLLHGFVAVVLPVRRADGHPAALKLTWLDTETRQEPLALRAWDGDGVVRLLADDAERGALLLERLDHTRSLLDAPAGEALEVAGGLLRRLRLPADPAFRRVEPEDLVGLNEELGRPVPDRFVAPAAELGAELAATAGDTLVNEDLHYANVLRGTREPWLMIDPKPVAGDREYGVVPLLWNRYGEVAGERGLRDRFAALCDIGELDADRARGWAVYRAVANWLWSTDAELPELAGKCEGIARALTAGGL</sequence>
<proteinExistence type="predicted"/>
<keyword evidence="1" id="KW-0808">Transferase</keyword>
<dbReference type="SUPFAM" id="SSF56112">
    <property type="entry name" value="Protein kinase-like (PK-like)"/>
    <property type="match status" value="1"/>
</dbReference>
<evidence type="ECO:0000313" key="3">
    <source>
        <dbReference type="Proteomes" id="UP000671828"/>
    </source>
</evidence>
<keyword evidence="2" id="KW-0418">Kinase</keyword>
<accession>A0A8T8I4A8</accession>
<organism evidence="2 3">
    <name type="scientific">Saccharothrix algeriensis</name>
    <dbReference type="NCBI Taxonomy" id="173560"/>
    <lineage>
        <taxon>Bacteria</taxon>
        <taxon>Bacillati</taxon>
        <taxon>Actinomycetota</taxon>
        <taxon>Actinomycetes</taxon>
        <taxon>Pseudonocardiales</taxon>
        <taxon>Pseudonocardiaceae</taxon>
        <taxon>Saccharothrix</taxon>
    </lineage>
</organism>
<keyword evidence="4" id="KW-1185">Reference proteome</keyword>
<reference evidence="1 4" key="1">
    <citation type="submission" date="2021-01" db="EMBL/GenBank/DDBJ databases">
        <title>Sequencing the genomes of 1000 actinobacteria strains.</title>
        <authorList>
            <person name="Klenk H.-P."/>
        </authorList>
    </citation>
    <scope>NUCLEOTIDE SEQUENCE [LARGE SCALE GENOMIC DNA]</scope>
    <source>
        <strain evidence="1 4">DSM 44581</strain>
    </source>
</reference>